<evidence type="ECO:0000313" key="1">
    <source>
        <dbReference type="EnsemblPlants" id="AVESA.00010b.r2.2DG0374820.1.CDS"/>
    </source>
</evidence>
<protein>
    <submittedName>
        <fullName evidence="1">Uncharacterized protein</fullName>
    </submittedName>
</protein>
<dbReference type="Proteomes" id="UP001732700">
    <property type="component" value="Chromosome 2D"/>
</dbReference>
<reference evidence="1" key="2">
    <citation type="submission" date="2025-09" db="UniProtKB">
        <authorList>
            <consortium name="EnsemblPlants"/>
        </authorList>
    </citation>
    <scope>IDENTIFICATION</scope>
</reference>
<keyword evidence="2" id="KW-1185">Reference proteome</keyword>
<reference evidence="1" key="1">
    <citation type="submission" date="2021-05" db="EMBL/GenBank/DDBJ databases">
        <authorList>
            <person name="Scholz U."/>
            <person name="Mascher M."/>
            <person name="Fiebig A."/>
        </authorList>
    </citation>
    <scope>NUCLEOTIDE SEQUENCE [LARGE SCALE GENOMIC DNA]</scope>
</reference>
<evidence type="ECO:0000313" key="2">
    <source>
        <dbReference type="Proteomes" id="UP001732700"/>
    </source>
</evidence>
<dbReference type="EnsemblPlants" id="AVESA.00010b.r2.2DG0374820.1">
    <property type="protein sequence ID" value="AVESA.00010b.r2.2DG0374820.1.CDS"/>
    <property type="gene ID" value="AVESA.00010b.r2.2DG0374820"/>
</dbReference>
<name>A0ACD5V4W2_AVESA</name>
<sequence length="160" mass="16531">MGSSAGAGAAPAVLICVVALSVVAVASAEPEPEPRYISMEALKGTGPPSSAEPEPRYISMEALEGTGPPSARKLFAPGFCPVQFDEKRQIAKIANKCKGQAVPQPSCCAAFSSVACPYSDLLDEVTNGCSVELLMKIHDQASLPAQYFAMCGDSAKGMSC</sequence>
<accession>A0ACD5V4W2</accession>
<proteinExistence type="predicted"/>
<organism evidence="1 2">
    <name type="scientific">Avena sativa</name>
    <name type="common">Oat</name>
    <dbReference type="NCBI Taxonomy" id="4498"/>
    <lineage>
        <taxon>Eukaryota</taxon>
        <taxon>Viridiplantae</taxon>
        <taxon>Streptophyta</taxon>
        <taxon>Embryophyta</taxon>
        <taxon>Tracheophyta</taxon>
        <taxon>Spermatophyta</taxon>
        <taxon>Magnoliopsida</taxon>
        <taxon>Liliopsida</taxon>
        <taxon>Poales</taxon>
        <taxon>Poaceae</taxon>
        <taxon>BOP clade</taxon>
        <taxon>Pooideae</taxon>
        <taxon>Poodae</taxon>
        <taxon>Poeae</taxon>
        <taxon>Poeae Chloroplast Group 1 (Aveneae type)</taxon>
        <taxon>Aveninae</taxon>
        <taxon>Avena</taxon>
    </lineage>
</organism>